<reference evidence="8" key="1">
    <citation type="submission" date="2019-09" db="EMBL/GenBank/DDBJ databases">
        <title>Mumia zhuanghuii sp. nov. isolated from the intestinal contents of plateau pika (Ochotona curzoniae) in the Qinghai-Tibet plateau of China.</title>
        <authorList>
            <person name="Tian Z."/>
        </authorList>
    </citation>
    <scope>NUCLEOTIDE SEQUENCE [LARGE SCALE GENOMIC DNA]</scope>
    <source>
        <strain evidence="8">DSM 25564</strain>
    </source>
</reference>
<evidence type="ECO:0000256" key="1">
    <source>
        <dbReference type="ARBA" id="ARBA00004196"/>
    </source>
</evidence>
<accession>A0A5J5IWA3</accession>
<dbReference type="PANTHER" id="PTHR30290:SF10">
    <property type="entry name" value="PERIPLASMIC OLIGOPEPTIDE-BINDING PROTEIN-RELATED"/>
    <property type="match status" value="1"/>
</dbReference>
<dbReference type="Gene3D" id="3.40.190.10">
    <property type="entry name" value="Periplasmic binding protein-like II"/>
    <property type="match status" value="1"/>
</dbReference>
<feature type="signal peptide" evidence="5">
    <location>
        <begin position="1"/>
        <end position="27"/>
    </location>
</feature>
<dbReference type="GO" id="GO:0030313">
    <property type="term" value="C:cell envelope"/>
    <property type="evidence" value="ECO:0007669"/>
    <property type="project" value="UniProtKB-SubCell"/>
</dbReference>
<feature type="domain" description="Solute-binding protein family 5" evidence="6">
    <location>
        <begin position="84"/>
        <end position="427"/>
    </location>
</feature>
<dbReference type="PIRSF" id="PIRSF002741">
    <property type="entry name" value="MppA"/>
    <property type="match status" value="1"/>
</dbReference>
<dbReference type="GO" id="GO:1904680">
    <property type="term" value="F:peptide transmembrane transporter activity"/>
    <property type="evidence" value="ECO:0007669"/>
    <property type="project" value="TreeGrafter"/>
</dbReference>
<dbReference type="InterPro" id="IPR000914">
    <property type="entry name" value="SBP_5_dom"/>
</dbReference>
<comment type="caution">
    <text evidence="7">The sequence shown here is derived from an EMBL/GenBank/DDBJ whole genome shotgun (WGS) entry which is preliminary data.</text>
</comment>
<protein>
    <submittedName>
        <fullName evidence="7">ABC transporter substrate-binding protein</fullName>
    </submittedName>
</protein>
<dbReference type="Gene3D" id="3.10.105.10">
    <property type="entry name" value="Dipeptide-binding Protein, Domain 3"/>
    <property type="match status" value="1"/>
</dbReference>
<gene>
    <name evidence="7" type="ORF">F6B42_00950</name>
</gene>
<feature type="chain" id="PRO_5023816861" evidence="5">
    <location>
        <begin position="28"/>
        <end position="513"/>
    </location>
</feature>
<dbReference type="Pfam" id="PF00496">
    <property type="entry name" value="SBP_bac_5"/>
    <property type="match status" value="1"/>
</dbReference>
<evidence type="ECO:0000256" key="2">
    <source>
        <dbReference type="ARBA" id="ARBA00005695"/>
    </source>
</evidence>
<organism evidence="7 8">
    <name type="scientific">Microbacterium radiodurans</name>
    <dbReference type="NCBI Taxonomy" id="661398"/>
    <lineage>
        <taxon>Bacteria</taxon>
        <taxon>Bacillati</taxon>
        <taxon>Actinomycetota</taxon>
        <taxon>Actinomycetes</taxon>
        <taxon>Micrococcales</taxon>
        <taxon>Microbacteriaceae</taxon>
        <taxon>Microbacterium</taxon>
    </lineage>
</organism>
<keyword evidence="3" id="KW-0813">Transport</keyword>
<keyword evidence="8" id="KW-1185">Reference proteome</keyword>
<dbReference type="RefSeq" id="WP_150417722.1">
    <property type="nucleotide sequence ID" value="NZ_VYRZ01000001.1"/>
</dbReference>
<dbReference type="GO" id="GO:0043190">
    <property type="term" value="C:ATP-binding cassette (ABC) transporter complex"/>
    <property type="evidence" value="ECO:0007669"/>
    <property type="project" value="InterPro"/>
</dbReference>
<sequence>MKRTRRAIAAAAAVTVAIGLAGCAAGAEPTTQSGDGADSTATLSLAVQSPPRSLDPVDLDAGQQAFVWSSIYDTLLYRDNEGVIQPNAASAWEWSEDGLTLTFTIREDMTFSNGDPVDAGAVKATLDRNKERTGQQQEKMQYVTAVEAPDAQTVVLTFSTHDPAFLFNMTQDGGAIAHPATVDDERTTTNPIGSGPYTLNTERSVNGSSYVLERRADYWNVDQYPFQTFTVKVLQDQTAQVNALRSGQVDVASVPANQVSSVEGNGIYTQFVPAISGAFINLADRGGVKEPALADVRVRQAINYALPREQMVEQLLFGAGQATDQLFNAKGSAYLEELEGYYDYDVDKARELLDEAGYADGFTLTMPSSPVSLNFEPTISQALADVGITVVWDAVPAGSANAAVATGQYPAFFATSAAVPPERETVRQLQSAAQNPFTWNDPELDELIAAANSELDDDKRAVIYQDINRWVTENALFAPLFYLGTTLGIKDGIERLGDGTTPFSTVRLYGVAG</sequence>
<evidence type="ECO:0000256" key="5">
    <source>
        <dbReference type="SAM" id="SignalP"/>
    </source>
</evidence>
<evidence type="ECO:0000313" key="8">
    <source>
        <dbReference type="Proteomes" id="UP000327039"/>
    </source>
</evidence>
<evidence type="ECO:0000313" key="7">
    <source>
        <dbReference type="EMBL" id="KAA9089102.1"/>
    </source>
</evidence>
<comment type="subcellular location">
    <subcellularLocation>
        <location evidence="1">Cell envelope</location>
    </subcellularLocation>
</comment>
<name>A0A5J5IWA3_9MICO</name>
<dbReference type="GO" id="GO:0042597">
    <property type="term" value="C:periplasmic space"/>
    <property type="evidence" value="ECO:0007669"/>
    <property type="project" value="UniProtKB-ARBA"/>
</dbReference>
<proteinExistence type="inferred from homology"/>
<dbReference type="AlphaFoldDB" id="A0A5J5IWA3"/>
<dbReference type="PANTHER" id="PTHR30290">
    <property type="entry name" value="PERIPLASMIC BINDING COMPONENT OF ABC TRANSPORTER"/>
    <property type="match status" value="1"/>
</dbReference>
<dbReference type="EMBL" id="VYRZ01000001">
    <property type="protein sequence ID" value="KAA9089102.1"/>
    <property type="molecule type" value="Genomic_DNA"/>
</dbReference>
<dbReference type="OrthoDB" id="9803988at2"/>
<keyword evidence="4 5" id="KW-0732">Signal</keyword>
<dbReference type="Proteomes" id="UP000327039">
    <property type="component" value="Unassembled WGS sequence"/>
</dbReference>
<comment type="similarity">
    <text evidence="2">Belongs to the bacterial solute-binding protein 5 family.</text>
</comment>
<dbReference type="SUPFAM" id="SSF53850">
    <property type="entry name" value="Periplasmic binding protein-like II"/>
    <property type="match status" value="1"/>
</dbReference>
<evidence type="ECO:0000256" key="4">
    <source>
        <dbReference type="ARBA" id="ARBA00022729"/>
    </source>
</evidence>
<dbReference type="PROSITE" id="PS51257">
    <property type="entry name" value="PROKAR_LIPOPROTEIN"/>
    <property type="match status" value="1"/>
</dbReference>
<evidence type="ECO:0000259" key="6">
    <source>
        <dbReference type="Pfam" id="PF00496"/>
    </source>
</evidence>
<dbReference type="InterPro" id="IPR030678">
    <property type="entry name" value="Peptide/Ni-bd"/>
</dbReference>
<dbReference type="InterPro" id="IPR039424">
    <property type="entry name" value="SBP_5"/>
</dbReference>
<dbReference type="GO" id="GO:0015833">
    <property type="term" value="P:peptide transport"/>
    <property type="evidence" value="ECO:0007669"/>
    <property type="project" value="TreeGrafter"/>
</dbReference>
<evidence type="ECO:0000256" key="3">
    <source>
        <dbReference type="ARBA" id="ARBA00022448"/>
    </source>
</evidence>